<dbReference type="GO" id="GO:0000228">
    <property type="term" value="C:nuclear chromosome"/>
    <property type="evidence" value="ECO:0007669"/>
    <property type="project" value="InterPro"/>
</dbReference>
<evidence type="ECO:0000256" key="1">
    <source>
        <dbReference type="ARBA" id="ARBA00004123"/>
    </source>
</evidence>
<comment type="function">
    <text evidence="6">Part of the chromatin structure-remodeling complex (RSC) which is involved in transcription regulation and nucleosome positioning. RSC is responsible for the transfer of a histone octamer from a nucleosome core particle to naked DNA. The reaction requires ATP and involves an activated RSC-nucleosome intermediate. Remodeling reaction also involves DNA translocation, DNA twist and conformational change. As a reconfigurer of centromeric and flanking nucleosomes, RSC complex is required both for proper kinetochore function in chromosome segregation and, via a PKC1-dependent signaling pathway, for organization of the cellular cytoskeleton. This subunit is essential for mitotic growth and required for cell cycle progression.</text>
</comment>
<feature type="coiled-coil region" evidence="7">
    <location>
        <begin position="331"/>
        <end position="358"/>
    </location>
</feature>
<name>G0VKP5_NAUCA</name>
<evidence type="ECO:0000256" key="3">
    <source>
        <dbReference type="ARBA" id="ARBA00023015"/>
    </source>
</evidence>
<evidence type="ECO:0000313" key="9">
    <source>
        <dbReference type="EMBL" id="CCC72082.1"/>
    </source>
</evidence>
<keyword evidence="4 6" id="KW-0804">Transcription</keyword>
<proteinExistence type="inferred from homology"/>
<evidence type="ECO:0000256" key="7">
    <source>
        <dbReference type="SAM" id="Coils"/>
    </source>
</evidence>
<dbReference type="GO" id="GO:0034080">
    <property type="term" value="P:CENP-A containing chromatin assembly"/>
    <property type="evidence" value="ECO:0007669"/>
    <property type="project" value="EnsemblFungi"/>
</dbReference>
<dbReference type="GO" id="GO:0016586">
    <property type="term" value="C:RSC-type complex"/>
    <property type="evidence" value="ECO:0007669"/>
    <property type="project" value="EnsemblFungi"/>
</dbReference>
<evidence type="ECO:0000313" key="10">
    <source>
        <dbReference type="Proteomes" id="UP000001640"/>
    </source>
</evidence>
<dbReference type="AlphaFoldDB" id="G0VKP5"/>
<comment type="subcellular location">
    <subcellularLocation>
        <location evidence="1 6">Nucleus</location>
    </subcellularLocation>
</comment>
<organism evidence="9 10">
    <name type="scientific">Naumovozyma castellii</name>
    <name type="common">Yeast</name>
    <name type="synonym">Saccharomyces castellii</name>
    <dbReference type="NCBI Taxonomy" id="27288"/>
    <lineage>
        <taxon>Eukaryota</taxon>
        <taxon>Fungi</taxon>
        <taxon>Dikarya</taxon>
        <taxon>Ascomycota</taxon>
        <taxon>Saccharomycotina</taxon>
        <taxon>Saccharomycetes</taxon>
        <taxon>Saccharomycetales</taxon>
        <taxon>Saccharomycetaceae</taxon>
        <taxon>Naumovozyma</taxon>
    </lineage>
</organism>
<comment type="similarity">
    <text evidence="2 6">Belongs to the SNF5 family.</text>
</comment>
<dbReference type="GeneID" id="96905780"/>
<dbReference type="STRING" id="1064592.G0VKP5"/>
<reference evidence="9 10" key="1">
    <citation type="journal article" date="2011" name="Proc. Natl. Acad. Sci. U.S.A.">
        <title>Evolutionary erosion of yeast sex chromosomes by mating-type switching accidents.</title>
        <authorList>
            <person name="Gordon J.L."/>
            <person name="Armisen D."/>
            <person name="Proux-Wera E."/>
            <person name="Oheigeartaigh S.S."/>
            <person name="Byrne K.P."/>
            <person name="Wolfe K.H."/>
        </authorList>
    </citation>
    <scope>NUCLEOTIDE SEQUENCE [LARGE SCALE GENOMIC DNA]</scope>
    <source>
        <strain evidence="10">ATCC 76901 / BCRC 22586 / CBS 4309 / NBRC 1992 / NRRL Y-12630</strain>
    </source>
</reference>
<gene>
    <name evidence="9" type="primary">NCAS0J01030</name>
    <name evidence="9" type="ordered locus">NCAS_0J01030</name>
</gene>
<dbReference type="PIRSF" id="PIRSF038126">
    <property type="entry name" value="SWI_SNF"/>
    <property type="match status" value="1"/>
</dbReference>
<feature type="compositionally biased region" description="Polar residues" evidence="8">
    <location>
        <begin position="74"/>
        <end position="83"/>
    </location>
</feature>
<feature type="region of interest" description="Disordered" evidence="8">
    <location>
        <begin position="63"/>
        <end position="90"/>
    </location>
</feature>
<keyword evidence="7" id="KW-0175">Coiled coil</keyword>
<dbReference type="FunCoup" id="G0VKP5">
    <property type="interactions" value="272"/>
</dbReference>
<dbReference type="HOGENOM" id="CLU_014421_4_0_1"/>
<accession>G0VKP5</accession>
<dbReference type="GO" id="GO:0031491">
    <property type="term" value="F:nucleosome binding"/>
    <property type="evidence" value="ECO:0007669"/>
    <property type="project" value="EnsemblFungi"/>
</dbReference>
<dbReference type="InParanoid" id="G0VKP5"/>
<dbReference type="GO" id="GO:0007059">
    <property type="term" value="P:chromosome segregation"/>
    <property type="evidence" value="ECO:0007669"/>
    <property type="project" value="EnsemblFungi"/>
</dbReference>
<keyword evidence="5 6" id="KW-0539">Nucleus</keyword>
<dbReference type="GO" id="GO:0033262">
    <property type="term" value="P:regulation of nuclear cell cycle DNA replication"/>
    <property type="evidence" value="ECO:0007669"/>
    <property type="project" value="EnsemblFungi"/>
</dbReference>
<dbReference type="Proteomes" id="UP000001640">
    <property type="component" value="Chromosome 10"/>
</dbReference>
<evidence type="ECO:0000256" key="4">
    <source>
        <dbReference type="ARBA" id="ARBA00023163"/>
    </source>
</evidence>
<keyword evidence="10" id="KW-1185">Reference proteome</keyword>
<keyword evidence="6" id="KW-0156">Chromatin regulator</keyword>
<dbReference type="EMBL" id="HE576761">
    <property type="protein sequence ID" value="CCC72082.1"/>
    <property type="molecule type" value="Genomic_DNA"/>
</dbReference>
<reference key="2">
    <citation type="submission" date="2011-08" db="EMBL/GenBank/DDBJ databases">
        <title>Genome sequence of Naumovozyma castellii.</title>
        <authorList>
            <person name="Gordon J.L."/>
            <person name="Armisen D."/>
            <person name="Proux-Wera E."/>
            <person name="OhEigeartaigh S.S."/>
            <person name="Byrne K.P."/>
            <person name="Wolfe K.H."/>
        </authorList>
    </citation>
    <scope>NUCLEOTIDE SEQUENCE</scope>
    <source>
        <strain>Type strain:CBS 4309</strain>
    </source>
</reference>
<keyword evidence="6" id="KW-0131">Cell cycle</keyword>
<dbReference type="PANTHER" id="PTHR10019">
    <property type="entry name" value="SNF5"/>
    <property type="match status" value="1"/>
</dbReference>
<dbReference type="GO" id="GO:0006302">
    <property type="term" value="P:double-strand break repair"/>
    <property type="evidence" value="ECO:0007669"/>
    <property type="project" value="EnsemblFungi"/>
</dbReference>
<dbReference type="RefSeq" id="XP_003678421.1">
    <property type="nucleotide sequence ID" value="XM_003678373.1"/>
</dbReference>
<evidence type="ECO:0000256" key="8">
    <source>
        <dbReference type="SAM" id="MobiDB-lite"/>
    </source>
</evidence>
<dbReference type="OMA" id="NFHNRIR"/>
<keyword evidence="3 6" id="KW-0805">Transcription regulation</keyword>
<dbReference type="GO" id="GO:0000086">
    <property type="term" value="P:G2/M transition of mitotic cell cycle"/>
    <property type="evidence" value="ECO:0007669"/>
    <property type="project" value="EnsemblFungi"/>
</dbReference>
<dbReference type="OrthoDB" id="10258327at2759"/>
<evidence type="ECO:0000256" key="5">
    <source>
        <dbReference type="ARBA" id="ARBA00023242"/>
    </source>
</evidence>
<dbReference type="Pfam" id="PF04855">
    <property type="entry name" value="SNF5"/>
    <property type="match status" value="1"/>
</dbReference>
<dbReference type="InterPro" id="IPR017393">
    <property type="entry name" value="Sfh1/SNF5"/>
</dbReference>
<evidence type="ECO:0000256" key="6">
    <source>
        <dbReference type="PIRNR" id="PIRNR038126"/>
    </source>
</evidence>
<sequence>MPSSLQNQLLIPQAYLTNFHNRIRNDDVPMFVSAQPTRGHKRAKVVNYAEFDNDLFDDFTNGGSTMPGIDGPTGSINDQNETGENGEHQESAEDKLLNAALPDIQDQEEQISILKYPKIRETFLQSKVATPYRLNVNETTSAGNNEPIIIPIHLDVEYSGHTIHDSFTWNINDHSITPEEFATIYCKDLDFFNATTLHSQIVSTINEQIHEYETVAAVVVPDLHVIINLTCSLKNKLYEDNFQWNLNDNSLTPEMFASIIVSDLGLTREFIPTISYALHDYLLKVKKDWLEGHLNQDHVPNGAAFGYLSGIRLDIDELGATWCPRVEELTAEEIQRREIEKERNLRRLKRESDRMSRRGRRRLDELETTLRI</sequence>
<evidence type="ECO:0000256" key="2">
    <source>
        <dbReference type="ARBA" id="ARBA00010239"/>
    </source>
</evidence>
<dbReference type="GO" id="GO:0006368">
    <property type="term" value="P:transcription elongation by RNA polymerase II"/>
    <property type="evidence" value="ECO:0007669"/>
    <property type="project" value="EnsemblFungi"/>
</dbReference>
<dbReference type="eggNOG" id="KOG1649">
    <property type="taxonomic scope" value="Eukaryota"/>
</dbReference>
<protein>
    <recommendedName>
        <fullName evidence="6">Chromatin structure-remodeling complex subunit SFH1</fullName>
    </recommendedName>
</protein>
<dbReference type="GO" id="GO:0006337">
    <property type="term" value="P:nucleosome disassembly"/>
    <property type="evidence" value="ECO:0007669"/>
    <property type="project" value="EnsemblFungi"/>
</dbReference>
<dbReference type="InterPro" id="IPR006939">
    <property type="entry name" value="SNF5"/>
</dbReference>
<dbReference type="KEGG" id="ncs:NCAS_0J01030"/>